<organism evidence="9 10">
    <name type="scientific">Candidatus [Bacteroides] periocalifornicus</name>
    <dbReference type="NCBI Taxonomy" id="1702214"/>
    <lineage>
        <taxon>Bacteria</taxon>
        <taxon>Pseudomonadati</taxon>
        <taxon>Bacteroidota</taxon>
    </lineage>
</organism>
<dbReference type="GO" id="GO:0009279">
    <property type="term" value="C:cell outer membrane"/>
    <property type="evidence" value="ECO:0007669"/>
    <property type="project" value="UniProtKB-UniRule"/>
</dbReference>
<feature type="domain" description="POTRA" evidence="8">
    <location>
        <begin position="117"/>
        <end position="196"/>
    </location>
</feature>
<dbReference type="InterPro" id="IPR010827">
    <property type="entry name" value="BamA/TamA_POTRA"/>
</dbReference>
<dbReference type="PANTHER" id="PTHR12815">
    <property type="entry name" value="SORTING AND ASSEMBLY MACHINERY SAMM50 PROTEIN FAMILY MEMBER"/>
    <property type="match status" value="1"/>
</dbReference>
<reference evidence="9" key="1">
    <citation type="submission" date="2015-08" db="EMBL/GenBank/DDBJ databases">
        <title>Candidatus Bacteriodes Periocalifornicus.</title>
        <authorList>
            <person name="McLean J.S."/>
            <person name="Kelley S."/>
        </authorList>
    </citation>
    <scope>NUCLEOTIDE SEQUENCE [LARGE SCALE GENOMIC DNA]</scope>
    <source>
        <strain evidence="9">12B</strain>
    </source>
</reference>
<dbReference type="GO" id="GO:0071709">
    <property type="term" value="P:membrane assembly"/>
    <property type="evidence" value="ECO:0007669"/>
    <property type="project" value="InterPro"/>
</dbReference>
<sequence>MLFRRMRMAVRALTLGLVLVVLGIGRATGQVEEFSYANPQRFVVKDITVEGVQYGEPDVIITLSGLAKGDTIELPGKQVTEAVKKLTKQNLFSKVEIGVSHIEGQFVTLNIQLTEQPRISSIEYEGAKRSAKDDLKSKVSLRIGQQAAPSTLDAATRVIKKYYLDKGYYNVKVEVRQAPDTLMANATRITFVVDRGKKVKVKTIEFEGNKAFKAKKLRWKGFKDTKRLLWYNFFRSAKFVESKYKADLDHLIAYYNKHGYRDAEVVWDSVYRISQYRLGIKVGIKEGPQYHVRDITWVGNTVYPAETLTKLLGFKKGDIYDQELLDKRLYTDENSILTLHQDEGYLFFNITAVETDVKNDSVSLEMRMFEGPQATINQVTIAGNTRTNEHVIRRELRTMPGELFSRTNIIRSIRELANLQYFNPETLGVNPVPNAQNGTVDIGFTVEEKSNDQLQLSGGWGGGMFVGTVGVKFGNFSVRRIFDPKAWRPVPTGDGQSLTISGSTNGTQYRALNVSFTEPWLGGKRPTSLTLSFNHSVYDYSGYIWNPSNDYFKVTGGSIGLGTRLKWPDDFFTIYGMLSFQNYLLRDWKQDFLFTNGQSNNFYLQLTLGRNSQDQLIYPRSGSNFSITAQLTPPYSFFNGKDYSNPKMTAQERYRWVEYHKWTARAQWFTALAGDLVLHLNAQFGYLGMYNPKVGYSPFEGFDLGGDGLSGYNFIYGRETIGLRGYSNGSLTPQLGAGIRMGNVYDKFTMELRYPVVLKPQSSIYVQVFGEAGNAWYELNEFNPFQVHRSVGAGFRVFLPFLGMLGFDIGYGFDPVPGNPDANRWQPHFIIGQQF</sequence>
<proteinExistence type="predicted"/>
<feature type="domain" description="POTRA" evidence="8">
    <location>
        <begin position="42"/>
        <end position="116"/>
    </location>
</feature>
<comment type="subcellular location">
    <subcellularLocation>
        <location evidence="1">Membrane</location>
    </subcellularLocation>
</comment>
<evidence type="ECO:0000256" key="7">
    <source>
        <dbReference type="NCBIfam" id="TIGR03303"/>
    </source>
</evidence>
<dbReference type="NCBIfam" id="TIGR03303">
    <property type="entry name" value="OM_YaeT"/>
    <property type="match status" value="1"/>
</dbReference>
<dbReference type="Gene3D" id="3.10.20.310">
    <property type="entry name" value="membrane protein fhac"/>
    <property type="match status" value="5"/>
</dbReference>
<evidence type="ECO:0000313" key="9">
    <source>
        <dbReference type="EMBL" id="KQM08825.1"/>
    </source>
</evidence>
<keyword evidence="5" id="KW-0472">Membrane</keyword>
<evidence type="ECO:0000256" key="6">
    <source>
        <dbReference type="ARBA" id="ARBA00023237"/>
    </source>
</evidence>
<evidence type="ECO:0000313" key="10">
    <source>
        <dbReference type="Proteomes" id="UP000054172"/>
    </source>
</evidence>
<keyword evidence="10" id="KW-1185">Reference proteome</keyword>
<evidence type="ECO:0000256" key="5">
    <source>
        <dbReference type="ARBA" id="ARBA00023136"/>
    </source>
</evidence>
<dbReference type="Pfam" id="PF07244">
    <property type="entry name" value="POTRA"/>
    <property type="match status" value="4"/>
</dbReference>
<dbReference type="PATRIC" id="fig|1702214.3.peg.2034"/>
<keyword evidence="6" id="KW-0998">Cell outer membrane</keyword>
<dbReference type="InterPro" id="IPR034746">
    <property type="entry name" value="POTRA"/>
</dbReference>
<keyword evidence="3" id="KW-0812">Transmembrane</keyword>
<dbReference type="AlphaFoldDB" id="A0A0Q4B718"/>
<dbReference type="Proteomes" id="UP000054172">
    <property type="component" value="Unassembled WGS sequence"/>
</dbReference>
<dbReference type="STRING" id="1702214.AL399_05085"/>
<dbReference type="InterPro" id="IPR039910">
    <property type="entry name" value="D15-like"/>
</dbReference>
<protein>
    <recommendedName>
        <fullName evidence="7">Outer membrane protein assembly factor BamA</fullName>
    </recommendedName>
</protein>
<evidence type="ECO:0000259" key="8">
    <source>
        <dbReference type="PROSITE" id="PS51779"/>
    </source>
</evidence>
<accession>A0A0Q4B718</accession>
<dbReference type="InterPro" id="IPR023707">
    <property type="entry name" value="OM_assembly_BamA"/>
</dbReference>
<comment type="caution">
    <text evidence="9">The sequence shown here is derived from an EMBL/GenBank/DDBJ whole genome shotgun (WGS) entry which is preliminary data.</text>
</comment>
<keyword evidence="4" id="KW-0732">Signal</keyword>
<dbReference type="PIRSF" id="PIRSF006076">
    <property type="entry name" value="OM_assembly_OMP85"/>
    <property type="match status" value="1"/>
</dbReference>
<name>A0A0Q4B718_9BACT</name>
<evidence type="ECO:0000256" key="4">
    <source>
        <dbReference type="ARBA" id="ARBA00022729"/>
    </source>
</evidence>
<evidence type="ECO:0000256" key="1">
    <source>
        <dbReference type="ARBA" id="ARBA00004370"/>
    </source>
</evidence>
<dbReference type="EMBL" id="LIIK01000020">
    <property type="protein sequence ID" value="KQM08825.1"/>
    <property type="molecule type" value="Genomic_DNA"/>
</dbReference>
<dbReference type="PROSITE" id="PS51779">
    <property type="entry name" value="POTRA"/>
    <property type="match status" value="2"/>
</dbReference>
<dbReference type="Gene3D" id="2.40.160.50">
    <property type="entry name" value="membrane protein fhac: a member of the omp85/tpsb transporter family"/>
    <property type="match status" value="1"/>
</dbReference>
<keyword evidence="2" id="KW-1134">Transmembrane beta strand</keyword>
<gene>
    <name evidence="9" type="ORF">AL399_05085</name>
</gene>
<evidence type="ECO:0000256" key="2">
    <source>
        <dbReference type="ARBA" id="ARBA00022452"/>
    </source>
</evidence>
<dbReference type="PANTHER" id="PTHR12815:SF47">
    <property type="entry name" value="TRANSLOCATION AND ASSEMBLY MODULE SUBUNIT TAMA"/>
    <property type="match status" value="1"/>
</dbReference>
<evidence type="ECO:0000256" key="3">
    <source>
        <dbReference type="ARBA" id="ARBA00022692"/>
    </source>
</evidence>